<organism evidence="2 3">
    <name type="scientific">Tumebacillus lacus</name>
    <dbReference type="NCBI Taxonomy" id="2995335"/>
    <lineage>
        <taxon>Bacteria</taxon>
        <taxon>Bacillati</taxon>
        <taxon>Bacillota</taxon>
        <taxon>Bacilli</taxon>
        <taxon>Bacillales</taxon>
        <taxon>Alicyclobacillaceae</taxon>
        <taxon>Tumebacillus</taxon>
    </lineage>
</organism>
<dbReference type="Proteomes" id="UP001208017">
    <property type="component" value="Unassembled WGS sequence"/>
</dbReference>
<dbReference type="RefSeq" id="WP_267152971.1">
    <property type="nucleotide sequence ID" value="NZ_JAPMLT010000012.1"/>
</dbReference>
<keyword evidence="1" id="KW-1133">Transmembrane helix</keyword>
<keyword evidence="1" id="KW-0812">Transmembrane</keyword>
<proteinExistence type="predicted"/>
<dbReference type="EMBL" id="JAPMLT010000012">
    <property type="protein sequence ID" value="MCX7571723.1"/>
    <property type="molecule type" value="Genomic_DNA"/>
</dbReference>
<feature type="transmembrane region" description="Helical" evidence="1">
    <location>
        <begin position="43"/>
        <end position="61"/>
    </location>
</feature>
<name>A0ABT3X498_9BACL</name>
<keyword evidence="1" id="KW-0472">Membrane</keyword>
<reference evidence="2 3" key="1">
    <citation type="submission" date="2022-11" db="EMBL/GenBank/DDBJ databases">
        <title>Study of microbial diversity in lake waters.</title>
        <authorList>
            <person name="Zhang J."/>
        </authorList>
    </citation>
    <scope>NUCLEOTIDE SEQUENCE [LARGE SCALE GENOMIC DNA]</scope>
    <source>
        <strain evidence="2 3">DT12</strain>
    </source>
</reference>
<evidence type="ECO:0000313" key="3">
    <source>
        <dbReference type="Proteomes" id="UP001208017"/>
    </source>
</evidence>
<comment type="caution">
    <text evidence="2">The sequence shown here is derived from an EMBL/GenBank/DDBJ whole genome shotgun (WGS) entry which is preliminary data.</text>
</comment>
<evidence type="ECO:0000313" key="2">
    <source>
        <dbReference type="EMBL" id="MCX7571723.1"/>
    </source>
</evidence>
<keyword evidence="3" id="KW-1185">Reference proteome</keyword>
<accession>A0ABT3X498</accession>
<evidence type="ECO:0008006" key="4">
    <source>
        <dbReference type="Google" id="ProtNLM"/>
    </source>
</evidence>
<protein>
    <recommendedName>
        <fullName evidence="4">PH domain-containing protein</fullName>
    </recommendedName>
</protein>
<gene>
    <name evidence="2" type="ORF">OS242_17405</name>
</gene>
<evidence type="ECO:0000256" key="1">
    <source>
        <dbReference type="SAM" id="Phobius"/>
    </source>
</evidence>
<sequence>MRFERLPWKGAIWSLLLVAALLGYIFTIDKEQFAMRDVQIKMVVAIVFYVIAMVLVFRNYLLIRGIVVGDKGLTVERVWLDDVQMPYAGLSVSYRAKARGGAEGLMIERKNVDEPYFLSLQGFPDPDVLVEALEKKVPVDRDGAGRL</sequence>